<dbReference type="AlphaFoldDB" id="K9W3D8"/>
<dbReference type="SUPFAM" id="SSF51445">
    <property type="entry name" value="(Trans)glycosidases"/>
    <property type="match status" value="1"/>
</dbReference>
<dbReference type="RefSeq" id="WP_015204414.1">
    <property type="nucleotide sequence ID" value="NC_019753.1"/>
</dbReference>
<dbReference type="GO" id="GO:0016998">
    <property type="term" value="P:cell wall macromolecule catabolic process"/>
    <property type="evidence" value="ECO:0007669"/>
    <property type="project" value="InterPro"/>
</dbReference>
<dbReference type="InterPro" id="IPR002477">
    <property type="entry name" value="Peptidoglycan-bd-like"/>
</dbReference>
<gene>
    <name evidence="5" type="ORF">Cri9333_3484</name>
</gene>
<dbReference type="GO" id="GO:0003796">
    <property type="term" value="F:lysozyme activity"/>
    <property type="evidence" value="ECO:0007669"/>
    <property type="project" value="InterPro"/>
</dbReference>
<dbReference type="GO" id="GO:0016052">
    <property type="term" value="P:carbohydrate catabolic process"/>
    <property type="evidence" value="ECO:0007669"/>
    <property type="project" value="TreeGrafter"/>
</dbReference>
<dbReference type="PANTHER" id="PTHR34135">
    <property type="entry name" value="LYSOZYME"/>
    <property type="match status" value="1"/>
</dbReference>
<dbReference type="STRING" id="1173022.Cri9333_3484"/>
<evidence type="ECO:0000256" key="1">
    <source>
        <dbReference type="ARBA" id="ARBA00010646"/>
    </source>
</evidence>
<keyword evidence="2 5" id="KW-0378">Hydrolase</keyword>
<dbReference type="SUPFAM" id="SSF47090">
    <property type="entry name" value="PGBD-like"/>
    <property type="match status" value="1"/>
</dbReference>
<comment type="similarity">
    <text evidence="1">Belongs to the glycosyl hydrolase 25 family.</text>
</comment>
<dbReference type="Gene3D" id="3.20.20.80">
    <property type="entry name" value="Glycosidases"/>
    <property type="match status" value="1"/>
</dbReference>
<evidence type="ECO:0000313" key="5">
    <source>
        <dbReference type="EMBL" id="AFZ14309.1"/>
    </source>
</evidence>
<dbReference type="Gene3D" id="1.10.101.10">
    <property type="entry name" value="PGBD-like superfamily/PGBD"/>
    <property type="match status" value="1"/>
</dbReference>
<dbReference type="PROSITE" id="PS51904">
    <property type="entry name" value="GLYCOSYL_HYDROL_F25_2"/>
    <property type="match status" value="1"/>
</dbReference>
<dbReference type="Pfam" id="PF01183">
    <property type="entry name" value="Glyco_hydro_25"/>
    <property type="match status" value="1"/>
</dbReference>
<dbReference type="InterPro" id="IPR036365">
    <property type="entry name" value="PGBD-like_sf"/>
</dbReference>
<dbReference type="PATRIC" id="fig|1173022.3.peg.3757"/>
<dbReference type="Proteomes" id="UP000010472">
    <property type="component" value="Chromosome"/>
</dbReference>
<feature type="domain" description="Peptidoglycan binding-like" evidence="4">
    <location>
        <begin position="206"/>
        <end position="264"/>
    </location>
</feature>
<reference evidence="5 6" key="1">
    <citation type="submission" date="2012-06" db="EMBL/GenBank/DDBJ databases">
        <title>Finished chromosome of genome of Crinalium epipsammum PCC 9333.</title>
        <authorList>
            <consortium name="US DOE Joint Genome Institute"/>
            <person name="Gugger M."/>
            <person name="Coursin T."/>
            <person name="Rippka R."/>
            <person name="Tandeau De Marsac N."/>
            <person name="Huntemann M."/>
            <person name="Wei C.-L."/>
            <person name="Han J."/>
            <person name="Detter J.C."/>
            <person name="Han C."/>
            <person name="Tapia R."/>
            <person name="Davenport K."/>
            <person name="Daligault H."/>
            <person name="Erkkila T."/>
            <person name="Gu W."/>
            <person name="Munk A.C.C."/>
            <person name="Teshima H."/>
            <person name="Xu Y."/>
            <person name="Chain P."/>
            <person name="Chen A."/>
            <person name="Krypides N."/>
            <person name="Mavromatis K."/>
            <person name="Markowitz V."/>
            <person name="Szeto E."/>
            <person name="Ivanova N."/>
            <person name="Mikhailova N."/>
            <person name="Ovchinnikova G."/>
            <person name="Pagani I."/>
            <person name="Pati A."/>
            <person name="Goodwin L."/>
            <person name="Peters L."/>
            <person name="Pitluck S."/>
            <person name="Woyke T."/>
            <person name="Kerfeld C."/>
        </authorList>
    </citation>
    <scope>NUCLEOTIDE SEQUENCE [LARGE SCALE GENOMIC DNA]</scope>
    <source>
        <strain evidence="5 6">PCC 9333</strain>
    </source>
</reference>
<evidence type="ECO:0000313" key="6">
    <source>
        <dbReference type="Proteomes" id="UP000010472"/>
    </source>
</evidence>
<dbReference type="InterPro" id="IPR002053">
    <property type="entry name" value="Glyco_hydro_25"/>
</dbReference>
<dbReference type="GO" id="GO:0009253">
    <property type="term" value="P:peptidoglycan catabolic process"/>
    <property type="evidence" value="ECO:0007669"/>
    <property type="project" value="InterPro"/>
</dbReference>
<dbReference type="HOGENOM" id="CLU_044973_2_0_3"/>
<dbReference type="InterPro" id="IPR017853">
    <property type="entry name" value="GH"/>
</dbReference>
<name>K9W3D8_9CYAN</name>
<dbReference type="KEGG" id="cep:Cri9333_3484"/>
<evidence type="ECO:0000256" key="2">
    <source>
        <dbReference type="ARBA" id="ARBA00022801"/>
    </source>
</evidence>
<sequence length="326" mass="36656">MFGIDVASYGETVNWSAVKNSGKMYGIVKSTEGVTIKDPSFSRYWQDMKQVGMIRGAYHYFHPLKSDPVQQAREFLKTVKLEPGDLPPVLDVETTNGASSATVVNAMKLWLLEVMKGIQQQTGKKIKPIIYTYPNFWINTLKNPSDFSTFPLWIAHYDVEKPWIPSSWGEGNWAIHQYKGDVRGITGVSGVGDLNKFNLLFPGAKGTRVREIQQQLKDFKQPEFDPGSISGDFDEKTKKAIIAFQTANKLQVDGIIGLKTWVQLLWYTPPVPKPPVTPTAIINLVDLPKSYTGGFTANQDQAIKWLQSKIPQATLAEFAQRWKKSQ</sequence>
<dbReference type="eggNOG" id="COG3409">
    <property type="taxonomic scope" value="Bacteria"/>
</dbReference>
<dbReference type="EMBL" id="CP003620">
    <property type="protein sequence ID" value="AFZ14309.1"/>
    <property type="molecule type" value="Genomic_DNA"/>
</dbReference>
<dbReference type="OrthoDB" id="9802228at2"/>
<organism evidence="5 6">
    <name type="scientific">Crinalium epipsammum PCC 9333</name>
    <dbReference type="NCBI Taxonomy" id="1173022"/>
    <lineage>
        <taxon>Bacteria</taxon>
        <taxon>Bacillati</taxon>
        <taxon>Cyanobacteriota</taxon>
        <taxon>Cyanophyceae</taxon>
        <taxon>Gomontiellales</taxon>
        <taxon>Gomontiellaceae</taxon>
        <taxon>Crinalium</taxon>
    </lineage>
</organism>
<accession>K9W3D8</accession>
<evidence type="ECO:0000256" key="3">
    <source>
        <dbReference type="ARBA" id="ARBA00023295"/>
    </source>
</evidence>
<dbReference type="SMART" id="SM00641">
    <property type="entry name" value="Glyco_25"/>
    <property type="match status" value="1"/>
</dbReference>
<keyword evidence="6" id="KW-1185">Reference proteome</keyword>
<evidence type="ECO:0000259" key="4">
    <source>
        <dbReference type="Pfam" id="PF01471"/>
    </source>
</evidence>
<protein>
    <submittedName>
        <fullName evidence="5">Glycoside hydrolase family 25</fullName>
    </submittedName>
</protein>
<keyword evidence="3" id="KW-0326">Glycosidase</keyword>
<dbReference type="PANTHER" id="PTHR34135:SF2">
    <property type="entry name" value="LYSOZYME"/>
    <property type="match status" value="1"/>
</dbReference>
<dbReference type="eggNOG" id="COG3757">
    <property type="taxonomic scope" value="Bacteria"/>
</dbReference>
<dbReference type="InterPro" id="IPR036366">
    <property type="entry name" value="PGBDSf"/>
</dbReference>
<proteinExistence type="inferred from homology"/>
<dbReference type="Pfam" id="PF01471">
    <property type="entry name" value="PG_binding_1"/>
    <property type="match status" value="1"/>
</dbReference>
<dbReference type="InterPro" id="IPR018077">
    <property type="entry name" value="Glyco_hydro_fam25_subgr"/>
</dbReference>